<dbReference type="RefSeq" id="WP_092689032.1">
    <property type="nucleotide sequence ID" value="NZ_FOGU01000002.1"/>
</dbReference>
<evidence type="ECO:0000259" key="1">
    <source>
        <dbReference type="Pfam" id="PF12697"/>
    </source>
</evidence>
<organism evidence="2 3">
    <name type="scientific">Tranquillimonas rosea</name>
    <dbReference type="NCBI Taxonomy" id="641238"/>
    <lineage>
        <taxon>Bacteria</taxon>
        <taxon>Pseudomonadati</taxon>
        <taxon>Pseudomonadota</taxon>
        <taxon>Alphaproteobacteria</taxon>
        <taxon>Rhodobacterales</taxon>
        <taxon>Roseobacteraceae</taxon>
        <taxon>Tranquillimonas</taxon>
    </lineage>
</organism>
<dbReference type="PRINTS" id="PR00111">
    <property type="entry name" value="ABHYDROLASE"/>
</dbReference>
<dbReference type="Gene3D" id="3.40.50.1820">
    <property type="entry name" value="alpha/beta hydrolase"/>
    <property type="match status" value="1"/>
</dbReference>
<gene>
    <name evidence="2" type="ORF">SAMN04490244_102301</name>
</gene>
<dbReference type="PANTHER" id="PTHR43194">
    <property type="entry name" value="HYDROLASE ALPHA/BETA FOLD FAMILY"/>
    <property type="match status" value="1"/>
</dbReference>
<proteinExistence type="predicted"/>
<dbReference type="OrthoDB" id="9804723at2"/>
<evidence type="ECO:0000313" key="3">
    <source>
        <dbReference type="Proteomes" id="UP000198885"/>
    </source>
</evidence>
<sequence>MSVETRGGHPVFVAHRGRGARPALLIHASLASHRAWSGVMTRLSDALSMTAFDLPGHGQSGDWHGQGDYLDLCAGVTADCLAGPADLVGHSFGAVVALKVALERPDLCRSLTLVEPVLFAAARGSAGHDSCRAAHLDIFAALDRGDTSAAARGFTDLWGAGQPWEALSDAQKHGFADRMWMVGAADAALDADSHGLLAPGRLEALNRPVLLIRGAESPAVMPAILETLAARLPDARSVTVPGAGHMAPLTHPVAVADAIRARHLGAPL</sequence>
<dbReference type="InterPro" id="IPR029058">
    <property type="entry name" value="AB_hydrolase_fold"/>
</dbReference>
<evidence type="ECO:0000313" key="2">
    <source>
        <dbReference type="EMBL" id="SER72615.1"/>
    </source>
</evidence>
<protein>
    <submittedName>
        <fullName evidence="2">Pimeloyl-ACP methyl ester carboxylesterase</fullName>
    </submittedName>
</protein>
<dbReference type="EMBL" id="FOGU01000002">
    <property type="protein sequence ID" value="SER72615.1"/>
    <property type="molecule type" value="Genomic_DNA"/>
</dbReference>
<reference evidence="2 3" key="1">
    <citation type="submission" date="2016-10" db="EMBL/GenBank/DDBJ databases">
        <authorList>
            <person name="de Groot N.N."/>
        </authorList>
    </citation>
    <scope>NUCLEOTIDE SEQUENCE [LARGE SCALE GENOMIC DNA]</scope>
    <source>
        <strain evidence="2 3">DSM 23042</strain>
    </source>
</reference>
<accession>A0A1H9RJ96</accession>
<dbReference type="STRING" id="641238.SAMN04490244_102301"/>
<keyword evidence="3" id="KW-1185">Reference proteome</keyword>
<feature type="domain" description="AB hydrolase-1" evidence="1">
    <location>
        <begin position="24"/>
        <end position="258"/>
    </location>
</feature>
<dbReference type="AlphaFoldDB" id="A0A1H9RJ96"/>
<dbReference type="SUPFAM" id="SSF53474">
    <property type="entry name" value="alpha/beta-Hydrolases"/>
    <property type="match status" value="1"/>
</dbReference>
<dbReference type="PANTHER" id="PTHR43194:SF2">
    <property type="entry name" value="PEROXISOMAL MEMBRANE PROTEIN LPX1"/>
    <property type="match status" value="1"/>
</dbReference>
<dbReference type="Proteomes" id="UP000198885">
    <property type="component" value="Unassembled WGS sequence"/>
</dbReference>
<dbReference type="InterPro" id="IPR050228">
    <property type="entry name" value="Carboxylesterase_BioH"/>
</dbReference>
<dbReference type="InterPro" id="IPR000073">
    <property type="entry name" value="AB_hydrolase_1"/>
</dbReference>
<name>A0A1H9RJ96_9RHOB</name>
<dbReference type="Pfam" id="PF12697">
    <property type="entry name" value="Abhydrolase_6"/>
    <property type="match status" value="1"/>
</dbReference>